<dbReference type="EC" id="2.7.13.3" evidence="3"/>
<gene>
    <name evidence="10" type="ORF">QRT05_04570</name>
</gene>
<dbReference type="PROSITE" id="PS50109">
    <property type="entry name" value="HIS_KIN"/>
    <property type="match status" value="1"/>
</dbReference>
<feature type="transmembrane region" description="Helical" evidence="8">
    <location>
        <begin position="18"/>
        <end position="36"/>
    </location>
</feature>
<dbReference type="InterPro" id="IPR050736">
    <property type="entry name" value="Sensor_HK_Regulatory"/>
</dbReference>
<keyword evidence="8" id="KW-0472">Membrane</keyword>
<dbReference type="SUPFAM" id="SSF47384">
    <property type="entry name" value="Homodimeric domain of signal transducing histidine kinase"/>
    <property type="match status" value="1"/>
</dbReference>
<evidence type="ECO:0000256" key="5">
    <source>
        <dbReference type="ARBA" id="ARBA00022679"/>
    </source>
</evidence>
<dbReference type="CDD" id="cd00075">
    <property type="entry name" value="HATPase"/>
    <property type="match status" value="1"/>
</dbReference>
<protein>
    <recommendedName>
        <fullName evidence="3">histidine kinase</fullName>
        <ecNumber evidence="3">2.7.13.3</ecNumber>
    </recommendedName>
</protein>
<keyword evidence="8" id="KW-0812">Transmembrane</keyword>
<accession>A0ABT7S4Q4</accession>
<reference evidence="10 11" key="1">
    <citation type="submission" date="2023-06" db="EMBL/GenBank/DDBJ databases">
        <title>Cellulomonas sp. MW9 Whole genome sequence.</title>
        <authorList>
            <person name="Park S."/>
        </authorList>
    </citation>
    <scope>NUCLEOTIDE SEQUENCE [LARGE SCALE GENOMIC DNA]</scope>
    <source>
        <strain evidence="10 11">MW9</strain>
    </source>
</reference>
<sequence length="694" mass="73654">MATATEGPQPPTYGVDRLWRGAAVAAVGLWVAWLAVPSQLLVVKHVVLYPAGDFFAAAAVLVGVRRYRPRAPSAWLLIAVGLVAFGIADLVYGLFQVVGVDPFPSLADVFYLAAYPLFALGLHVASTSRVPQGDRGGLIDASIITVTAGLFAFLLIANQYINDPEIPLAPTIVASAYPLADVLVLALAVRFLLAVQWRTPSLVMLALGLCLVLSGDVVYSVTDAFTTSGSTTGADALLMAGVLVMGLAGLHPTMTQLTTEPAEVRVPEYSVHRVVSLYLVSMVPVAVLAVQAVIGDVQNAWITIFALVLIVGLVLARFIDLAGQSRAATRRGAVLSRFTSAMLQHSGRADLLAVAAQTVAELAPAGRARVVDRGEGGVDEATQFAVPVEVGGEVTAWIVADREAATWRGVRDALGNVAGGLSVALERERLIEAQKASAASLAAQNAQLRELDRMKDQLVSSVSHELRTPLTSLGGYIEMMLEGEAGELTADQRHFAEVIDRNCRRLNRIIDDILFVARVDAGKLSLERAWVDVPTIAAASLETVRARAQQNEVAVTLTAPDPVPQVWADAGRLSQMFDNLLSNAVKFTPPGGTVDVEVRAEHDILLVVVQDTGMGIPQDEVAHLFERFFRTSTVGAVAGTGLGLSIVKSIVEVHDGTIAVSSTEGVGTTFNVQLPARERASAGTVELMEEHDER</sequence>
<keyword evidence="11" id="KW-1185">Reference proteome</keyword>
<dbReference type="CDD" id="cd00082">
    <property type="entry name" value="HisKA"/>
    <property type="match status" value="1"/>
</dbReference>
<dbReference type="Gene3D" id="3.30.565.10">
    <property type="entry name" value="Histidine kinase-like ATPase, C-terminal domain"/>
    <property type="match status" value="1"/>
</dbReference>
<feature type="transmembrane region" description="Helical" evidence="8">
    <location>
        <begin position="107"/>
        <end position="125"/>
    </location>
</feature>
<dbReference type="Gene3D" id="1.10.287.130">
    <property type="match status" value="1"/>
</dbReference>
<dbReference type="PANTHER" id="PTHR43711:SF1">
    <property type="entry name" value="HISTIDINE KINASE 1"/>
    <property type="match status" value="1"/>
</dbReference>
<evidence type="ECO:0000313" key="11">
    <source>
        <dbReference type="Proteomes" id="UP001321453"/>
    </source>
</evidence>
<dbReference type="RefSeq" id="WP_289445699.1">
    <property type="nucleotide sequence ID" value="NZ_JAUCGR010000001.1"/>
</dbReference>
<dbReference type="InterPro" id="IPR004358">
    <property type="entry name" value="Sig_transdc_His_kin-like_C"/>
</dbReference>
<evidence type="ECO:0000259" key="9">
    <source>
        <dbReference type="PROSITE" id="PS50109"/>
    </source>
</evidence>
<evidence type="ECO:0000256" key="4">
    <source>
        <dbReference type="ARBA" id="ARBA00022553"/>
    </source>
</evidence>
<evidence type="ECO:0000256" key="2">
    <source>
        <dbReference type="ARBA" id="ARBA00004236"/>
    </source>
</evidence>
<keyword evidence="6 10" id="KW-0418">Kinase</keyword>
<comment type="subcellular location">
    <subcellularLocation>
        <location evidence="2">Cell membrane</location>
    </subcellularLocation>
</comment>
<evidence type="ECO:0000256" key="1">
    <source>
        <dbReference type="ARBA" id="ARBA00000085"/>
    </source>
</evidence>
<dbReference type="PANTHER" id="PTHR43711">
    <property type="entry name" value="TWO-COMPONENT HISTIDINE KINASE"/>
    <property type="match status" value="1"/>
</dbReference>
<feature type="domain" description="Histidine kinase" evidence="9">
    <location>
        <begin position="461"/>
        <end position="678"/>
    </location>
</feature>
<comment type="catalytic activity">
    <reaction evidence="1">
        <text>ATP + protein L-histidine = ADP + protein N-phospho-L-histidine.</text>
        <dbReference type="EC" id="2.7.13.3"/>
    </reaction>
</comment>
<dbReference type="GO" id="GO:0016301">
    <property type="term" value="F:kinase activity"/>
    <property type="evidence" value="ECO:0007669"/>
    <property type="project" value="UniProtKB-KW"/>
</dbReference>
<evidence type="ECO:0000313" key="10">
    <source>
        <dbReference type="EMBL" id="MDM7830597.1"/>
    </source>
</evidence>
<feature type="transmembrane region" description="Helical" evidence="8">
    <location>
        <begin position="234"/>
        <end position="254"/>
    </location>
</feature>
<comment type="caution">
    <text evidence="10">The sequence shown here is derived from an EMBL/GenBank/DDBJ whole genome shotgun (WGS) entry which is preliminary data.</text>
</comment>
<name>A0ABT7S4Q4_9CELL</name>
<feature type="transmembrane region" description="Helical" evidence="8">
    <location>
        <begin position="202"/>
        <end position="222"/>
    </location>
</feature>
<feature type="transmembrane region" description="Helical" evidence="8">
    <location>
        <begin position="137"/>
        <end position="156"/>
    </location>
</feature>
<dbReference type="SMART" id="SM00388">
    <property type="entry name" value="HisKA"/>
    <property type="match status" value="1"/>
</dbReference>
<feature type="transmembrane region" description="Helical" evidence="8">
    <location>
        <begin position="300"/>
        <end position="319"/>
    </location>
</feature>
<dbReference type="SUPFAM" id="SSF55874">
    <property type="entry name" value="ATPase domain of HSP90 chaperone/DNA topoisomerase II/histidine kinase"/>
    <property type="match status" value="1"/>
</dbReference>
<feature type="transmembrane region" description="Helical" evidence="8">
    <location>
        <begin position="275"/>
        <end position="294"/>
    </location>
</feature>
<dbReference type="InterPro" id="IPR036890">
    <property type="entry name" value="HATPase_C_sf"/>
</dbReference>
<dbReference type="InterPro" id="IPR003661">
    <property type="entry name" value="HisK_dim/P_dom"/>
</dbReference>
<keyword evidence="4" id="KW-0597">Phosphoprotein</keyword>
<dbReference type="Proteomes" id="UP001321453">
    <property type="component" value="Unassembled WGS sequence"/>
</dbReference>
<evidence type="ECO:0000256" key="7">
    <source>
        <dbReference type="ARBA" id="ARBA00023012"/>
    </source>
</evidence>
<evidence type="ECO:0000256" key="6">
    <source>
        <dbReference type="ARBA" id="ARBA00022777"/>
    </source>
</evidence>
<feature type="transmembrane region" description="Helical" evidence="8">
    <location>
        <begin position="42"/>
        <end position="62"/>
    </location>
</feature>
<dbReference type="Pfam" id="PF00512">
    <property type="entry name" value="HisKA"/>
    <property type="match status" value="1"/>
</dbReference>
<keyword evidence="7" id="KW-0902">Two-component regulatory system</keyword>
<dbReference type="PRINTS" id="PR00344">
    <property type="entry name" value="BCTRLSENSOR"/>
</dbReference>
<dbReference type="EMBL" id="JAUCGR010000001">
    <property type="protein sequence ID" value="MDM7830597.1"/>
    <property type="molecule type" value="Genomic_DNA"/>
</dbReference>
<dbReference type="InterPro" id="IPR036097">
    <property type="entry name" value="HisK_dim/P_sf"/>
</dbReference>
<organism evidence="10 11">
    <name type="scientific">Cellulomonas edaphi</name>
    <dbReference type="NCBI Taxonomy" id="3053468"/>
    <lineage>
        <taxon>Bacteria</taxon>
        <taxon>Bacillati</taxon>
        <taxon>Actinomycetota</taxon>
        <taxon>Actinomycetes</taxon>
        <taxon>Micrococcales</taxon>
        <taxon>Cellulomonadaceae</taxon>
        <taxon>Cellulomonas</taxon>
    </lineage>
</organism>
<dbReference type="Pfam" id="PF02518">
    <property type="entry name" value="HATPase_c"/>
    <property type="match status" value="1"/>
</dbReference>
<keyword evidence="8" id="KW-1133">Transmembrane helix</keyword>
<dbReference type="InterPro" id="IPR003594">
    <property type="entry name" value="HATPase_dom"/>
</dbReference>
<feature type="transmembrane region" description="Helical" evidence="8">
    <location>
        <begin position="176"/>
        <end position="195"/>
    </location>
</feature>
<evidence type="ECO:0000256" key="8">
    <source>
        <dbReference type="SAM" id="Phobius"/>
    </source>
</evidence>
<keyword evidence="5" id="KW-0808">Transferase</keyword>
<dbReference type="InterPro" id="IPR005467">
    <property type="entry name" value="His_kinase_dom"/>
</dbReference>
<feature type="transmembrane region" description="Helical" evidence="8">
    <location>
        <begin position="74"/>
        <end position="95"/>
    </location>
</feature>
<evidence type="ECO:0000256" key="3">
    <source>
        <dbReference type="ARBA" id="ARBA00012438"/>
    </source>
</evidence>
<proteinExistence type="predicted"/>
<dbReference type="SMART" id="SM00387">
    <property type="entry name" value="HATPase_c"/>
    <property type="match status" value="1"/>
</dbReference>